<dbReference type="InterPro" id="IPR037479">
    <property type="entry name" value="Tauto_MSAD"/>
</dbReference>
<gene>
    <name evidence="1" type="ORF">NM961_17090</name>
</gene>
<dbReference type="InterPro" id="IPR014347">
    <property type="entry name" value="Tautomerase/MIF_sf"/>
</dbReference>
<dbReference type="PANTHER" id="PTHR38460">
    <property type="entry name" value="TAUTOMERASE YOLI-RELATED"/>
    <property type="match status" value="1"/>
</dbReference>
<comment type="caution">
    <text evidence="1">The sequence shown here is derived from an EMBL/GenBank/DDBJ whole genome shotgun (WGS) entry which is preliminary data.</text>
</comment>
<protein>
    <submittedName>
        <fullName evidence="1">Tautomerase family protein</fullName>
    </submittedName>
</protein>
<proteinExistence type="predicted"/>
<dbReference type="Pfam" id="PF14552">
    <property type="entry name" value="Tautomerase_2"/>
    <property type="match status" value="1"/>
</dbReference>
<dbReference type="PANTHER" id="PTHR38460:SF1">
    <property type="entry name" value="TAUTOMERASE YOLI-RELATED"/>
    <property type="match status" value="1"/>
</dbReference>
<dbReference type="RefSeq" id="WP_255915626.1">
    <property type="nucleotide sequence ID" value="NZ_JANFQO010000017.1"/>
</dbReference>
<reference evidence="1" key="1">
    <citation type="submission" date="2022-07" db="EMBL/GenBank/DDBJ databases">
        <title>Tahibacter sp., a new gammaproteobacterium isolated from the silt sample collected at pig farm.</title>
        <authorList>
            <person name="Chen H."/>
        </authorList>
    </citation>
    <scope>NUCLEOTIDE SEQUENCE</scope>
    <source>
        <strain evidence="1">P2K</strain>
    </source>
</reference>
<dbReference type="SUPFAM" id="SSF55331">
    <property type="entry name" value="Tautomerase/MIF"/>
    <property type="match status" value="1"/>
</dbReference>
<dbReference type="Gene3D" id="3.30.429.10">
    <property type="entry name" value="Macrophage Migration Inhibitory Factor"/>
    <property type="match status" value="1"/>
</dbReference>
<dbReference type="Proteomes" id="UP001165498">
    <property type="component" value="Unassembled WGS sequence"/>
</dbReference>
<evidence type="ECO:0000313" key="1">
    <source>
        <dbReference type="EMBL" id="MCQ4166438.1"/>
    </source>
</evidence>
<dbReference type="EMBL" id="JANFQO010000017">
    <property type="protein sequence ID" value="MCQ4166438.1"/>
    <property type="molecule type" value="Genomic_DNA"/>
</dbReference>
<accession>A0ABT1QVX7</accession>
<keyword evidence="2" id="KW-1185">Reference proteome</keyword>
<organism evidence="1 2">
    <name type="scientific">Tahibacter harae</name>
    <dbReference type="NCBI Taxonomy" id="2963937"/>
    <lineage>
        <taxon>Bacteria</taxon>
        <taxon>Pseudomonadati</taxon>
        <taxon>Pseudomonadota</taxon>
        <taxon>Gammaproteobacteria</taxon>
        <taxon>Lysobacterales</taxon>
        <taxon>Rhodanobacteraceae</taxon>
        <taxon>Tahibacter</taxon>
    </lineage>
</organism>
<name>A0ABT1QVX7_9GAMM</name>
<sequence>MAQVKIYARREWLQGRRGALSELIQSCLAEALGLPAEKRFQRFIALEAEDFIHPADRSERYTILEIHLFEGRSVDVRKQLIRLLIARLSAQLELHVNDIEITLVETPRANWGIRGLPGDELALNYAVDKA</sequence>
<evidence type="ECO:0000313" key="2">
    <source>
        <dbReference type="Proteomes" id="UP001165498"/>
    </source>
</evidence>